<protein>
    <submittedName>
        <fullName evidence="6">Membrane protein</fullName>
    </submittedName>
</protein>
<dbReference type="PANTHER" id="PTHR37306:SF1">
    <property type="entry name" value="COLICIN V PRODUCTION PROTEIN"/>
    <property type="match status" value="1"/>
</dbReference>
<gene>
    <name evidence="6" type="ORF">GCM10011398_01790</name>
</gene>
<evidence type="ECO:0000256" key="4">
    <source>
        <dbReference type="ARBA" id="ARBA00023136"/>
    </source>
</evidence>
<evidence type="ECO:0000256" key="3">
    <source>
        <dbReference type="ARBA" id="ARBA00022989"/>
    </source>
</evidence>
<evidence type="ECO:0000313" key="7">
    <source>
        <dbReference type="Proteomes" id="UP000622860"/>
    </source>
</evidence>
<name>A0A917GZ36_9BACI</name>
<comment type="subcellular location">
    <subcellularLocation>
        <location evidence="1">Membrane</location>
        <topology evidence="1">Multi-pass membrane protein</topology>
    </subcellularLocation>
</comment>
<dbReference type="GO" id="GO:0016020">
    <property type="term" value="C:membrane"/>
    <property type="evidence" value="ECO:0007669"/>
    <property type="project" value="UniProtKB-SubCell"/>
</dbReference>
<dbReference type="RefSeq" id="WP_188453464.1">
    <property type="nucleotide sequence ID" value="NZ_BMFR01000001.1"/>
</dbReference>
<organism evidence="6 7">
    <name type="scientific">Virgibacillus oceani</name>
    <dbReference type="NCBI Taxonomy" id="1479511"/>
    <lineage>
        <taxon>Bacteria</taxon>
        <taxon>Bacillati</taxon>
        <taxon>Bacillota</taxon>
        <taxon>Bacilli</taxon>
        <taxon>Bacillales</taxon>
        <taxon>Bacillaceae</taxon>
        <taxon>Virgibacillus</taxon>
    </lineage>
</organism>
<dbReference type="Pfam" id="PF02674">
    <property type="entry name" value="Colicin_V"/>
    <property type="match status" value="1"/>
</dbReference>
<keyword evidence="4 5" id="KW-0472">Membrane</keyword>
<dbReference type="EMBL" id="BMFR01000001">
    <property type="protein sequence ID" value="GGG62159.1"/>
    <property type="molecule type" value="Genomic_DNA"/>
</dbReference>
<keyword evidence="7" id="KW-1185">Reference proteome</keyword>
<dbReference type="GO" id="GO:0009403">
    <property type="term" value="P:toxin biosynthetic process"/>
    <property type="evidence" value="ECO:0007669"/>
    <property type="project" value="InterPro"/>
</dbReference>
<reference evidence="6" key="1">
    <citation type="journal article" date="2014" name="Int. J. Syst. Evol. Microbiol.">
        <title>Complete genome sequence of Corynebacterium casei LMG S-19264T (=DSM 44701T), isolated from a smear-ripened cheese.</title>
        <authorList>
            <consortium name="US DOE Joint Genome Institute (JGI-PGF)"/>
            <person name="Walter F."/>
            <person name="Albersmeier A."/>
            <person name="Kalinowski J."/>
            <person name="Ruckert C."/>
        </authorList>
    </citation>
    <scope>NUCLEOTIDE SEQUENCE</scope>
    <source>
        <strain evidence="6">CGMCC 1.12754</strain>
    </source>
</reference>
<sequence length="186" mass="21081">MVDIILVLLLIFGFLIGLKRGFILQVFHLIGFVAAFIVAAMYYDELASKLALWIPYPELSNDSSWADFLQSLPLENAFYNAIAFAIIFFAVKIILQIIASMLDFVAELPILHSVNKILGAVLGFIEVYLLIFIILYILALTPLSGVQSWINDSSVALFMIEHTPIFSEQIKDLWFTHIESLFDFNK</sequence>
<feature type="transmembrane region" description="Helical" evidence="5">
    <location>
        <begin position="21"/>
        <end position="43"/>
    </location>
</feature>
<evidence type="ECO:0000256" key="2">
    <source>
        <dbReference type="ARBA" id="ARBA00022692"/>
    </source>
</evidence>
<evidence type="ECO:0000313" key="6">
    <source>
        <dbReference type="EMBL" id="GGG62159.1"/>
    </source>
</evidence>
<evidence type="ECO:0000256" key="5">
    <source>
        <dbReference type="SAM" id="Phobius"/>
    </source>
</evidence>
<keyword evidence="3 5" id="KW-1133">Transmembrane helix</keyword>
<evidence type="ECO:0000256" key="1">
    <source>
        <dbReference type="ARBA" id="ARBA00004141"/>
    </source>
</evidence>
<dbReference type="Proteomes" id="UP000622860">
    <property type="component" value="Unassembled WGS sequence"/>
</dbReference>
<comment type="caution">
    <text evidence="6">The sequence shown here is derived from an EMBL/GenBank/DDBJ whole genome shotgun (WGS) entry which is preliminary data.</text>
</comment>
<dbReference type="InterPro" id="IPR003825">
    <property type="entry name" value="Colicin-V_CvpA"/>
</dbReference>
<dbReference type="PANTHER" id="PTHR37306">
    <property type="entry name" value="COLICIN V PRODUCTION PROTEIN"/>
    <property type="match status" value="1"/>
</dbReference>
<reference evidence="6" key="2">
    <citation type="submission" date="2020-09" db="EMBL/GenBank/DDBJ databases">
        <authorList>
            <person name="Sun Q."/>
            <person name="Zhou Y."/>
        </authorList>
    </citation>
    <scope>NUCLEOTIDE SEQUENCE</scope>
    <source>
        <strain evidence="6">CGMCC 1.12754</strain>
    </source>
</reference>
<proteinExistence type="predicted"/>
<feature type="transmembrane region" description="Helical" evidence="5">
    <location>
        <begin position="117"/>
        <end position="139"/>
    </location>
</feature>
<feature type="transmembrane region" description="Helical" evidence="5">
    <location>
        <begin position="77"/>
        <end position="105"/>
    </location>
</feature>
<accession>A0A917GZ36</accession>
<dbReference type="AlphaFoldDB" id="A0A917GZ36"/>
<keyword evidence="2 5" id="KW-0812">Transmembrane</keyword>